<feature type="compositionally biased region" description="Basic and acidic residues" evidence="1">
    <location>
        <begin position="327"/>
        <end position="339"/>
    </location>
</feature>
<dbReference type="OrthoDB" id="9124256at2"/>
<keyword evidence="3" id="KW-1185">Reference proteome</keyword>
<reference evidence="2" key="1">
    <citation type="submission" date="2016-12" db="EMBL/GenBank/DDBJ databases">
        <authorList>
            <person name="Moulin L."/>
        </authorList>
    </citation>
    <scope>NUCLEOTIDE SEQUENCE [LARGE SCALE GENOMIC DNA]</scope>
    <source>
        <strain evidence="2">STM 7183</strain>
    </source>
</reference>
<protein>
    <submittedName>
        <fullName evidence="2">Uncharacterized protein</fullName>
    </submittedName>
</protein>
<accession>A0A1N7SVH5</accession>
<dbReference type="RefSeq" id="WP_087739851.1">
    <property type="nucleotide sequence ID" value="NZ_CYGY02000117.1"/>
</dbReference>
<evidence type="ECO:0000313" key="2">
    <source>
        <dbReference type="EMBL" id="SIT51359.1"/>
    </source>
</evidence>
<comment type="caution">
    <text evidence="2">The sequence shown here is derived from an EMBL/GenBank/DDBJ whole genome shotgun (WGS) entry which is preliminary data.</text>
</comment>
<feature type="compositionally biased region" description="Pro residues" evidence="1">
    <location>
        <begin position="27"/>
        <end position="36"/>
    </location>
</feature>
<dbReference type="EMBL" id="CYGY02000117">
    <property type="protein sequence ID" value="SIT51359.1"/>
    <property type="molecule type" value="Genomic_DNA"/>
</dbReference>
<proteinExistence type="predicted"/>
<dbReference type="Proteomes" id="UP000195569">
    <property type="component" value="Unassembled WGS sequence"/>
</dbReference>
<gene>
    <name evidence="2" type="ORF">BN2476_1170008</name>
</gene>
<feature type="region of interest" description="Disordered" evidence="1">
    <location>
        <begin position="306"/>
        <end position="416"/>
    </location>
</feature>
<organism evidence="2 3">
    <name type="scientific">Paraburkholderia piptadeniae</name>
    <dbReference type="NCBI Taxonomy" id="1701573"/>
    <lineage>
        <taxon>Bacteria</taxon>
        <taxon>Pseudomonadati</taxon>
        <taxon>Pseudomonadota</taxon>
        <taxon>Betaproteobacteria</taxon>
        <taxon>Burkholderiales</taxon>
        <taxon>Burkholderiaceae</taxon>
        <taxon>Paraburkholderia</taxon>
    </lineage>
</organism>
<sequence length="465" mass="50351">MSQARGRYAGSRRNGQRQPHHEKKPSPQRPGPPYVKAPPRDSAQTASIFKTRSFQFLVDAVGAENIAIALESNMTRVAELMKGERFTPETAFHMETTLGLPHGFFDQPNPALADETIARLKSPLDFVQFDEGFDAESEALEPAPARTVDQQPVPEDSLSEEAQMPKKVAGGSPRAVKNSRSKMPEQPKPRAPLKASRSKDKPSPKTPQQQPLALSDSAEVENVRRANLHLLTSRNGSKVRLGVVMEMSGFNIADRLHGKKRMDSVETNRFTERLGLPVGWLDSPRTEAEIPESVSRMLATAPRGRASVQQHESPVPATNDGVQGKLVDGKVRTRRERATALDVSESPASVSADVAEDRETIVASPRADVNDSPDDLASRSFDENDEAVPAATSAPSGAMPESMPVSAHPQQSPAPLPFATVTSLDNLHGIAPIAEALIKTLAGKARTGRLDELKALELLQQAVLL</sequence>
<feature type="compositionally biased region" description="Basic residues" evidence="1">
    <location>
        <begin position="14"/>
        <end position="23"/>
    </location>
</feature>
<dbReference type="AlphaFoldDB" id="A0A1N7SVH5"/>
<evidence type="ECO:0000313" key="3">
    <source>
        <dbReference type="Proteomes" id="UP000195569"/>
    </source>
</evidence>
<feature type="region of interest" description="Disordered" evidence="1">
    <location>
        <begin position="1"/>
        <end position="43"/>
    </location>
</feature>
<evidence type="ECO:0000256" key="1">
    <source>
        <dbReference type="SAM" id="MobiDB-lite"/>
    </source>
</evidence>
<feature type="region of interest" description="Disordered" evidence="1">
    <location>
        <begin position="140"/>
        <end position="219"/>
    </location>
</feature>
<name>A0A1N7SVH5_9BURK</name>